<evidence type="ECO:0000256" key="1">
    <source>
        <dbReference type="SAM" id="MobiDB-lite"/>
    </source>
</evidence>
<feature type="non-terminal residue" evidence="2">
    <location>
        <position position="68"/>
    </location>
</feature>
<reference evidence="2 3" key="2">
    <citation type="journal article" date="2017" name="Front. Plant Sci.">
        <title>Gene Classification and Mining of Molecular Markers Useful in Red Clover (Trifolium pratense) Breeding.</title>
        <authorList>
            <person name="Istvanek J."/>
            <person name="Dluhosova J."/>
            <person name="Dluhos P."/>
            <person name="Patkova L."/>
            <person name="Nedelnik J."/>
            <person name="Repkova J."/>
        </authorList>
    </citation>
    <scope>NUCLEOTIDE SEQUENCE [LARGE SCALE GENOMIC DNA]</scope>
    <source>
        <strain evidence="3">cv. Tatra</strain>
        <tissue evidence="2">Young leaves</tissue>
    </source>
</reference>
<gene>
    <name evidence="2" type="ORF">L195_g063241</name>
</gene>
<feature type="compositionally biased region" description="Basic and acidic residues" evidence="1">
    <location>
        <begin position="1"/>
        <end position="13"/>
    </location>
</feature>
<protein>
    <submittedName>
        <fullName evidence="2">Uncharacterized protein</fullName>
    </submittedName>
</protein>
<reference evidence="2 3" key="1">
    <citation type="journal article" date="2014" name="Am. J. Bot.">
        <title>Genome assembly and annotation for red clover (Trifolium pratense; Fabaceae).</title>
        <authorList>
            <person name="Istvanek J."/>
            <person name="Jaros M."/>
            <person name="Krenek A."/>
            <person name="Repkova J."/>
        </authorList>
    </citation>
    <scope>NUCLEOTIDE SEQUENCE [LARGE SCALE GENOMIC DNA]</scope>
    <source>
        <strain evidence="3">cv. Tatra</strain>
        <tissue evidence="2">Young leaves</tissue>
    </source>
</reference>
<evidence type="ECO:0000313" key="2">
    <source>
        <dbReference type="EMBL" id="PNX66842.1"/>
    </source>
</evidence>
<organism evidence="2 3">
    <name type="scientific">Trifolium pratense</name>
    <name type="common">Red clover</name>
    <dbReference type="NCBI Taxonomy" id="57577"/>
    <lineage>
        <taxon>Eukaryota</taxon>
        <taxon>Viridiplantae</taxon>
        <taxon>Streptophyta</taxon>
        <taxon>Embryophyta</taxon>
        <taxon>Tracheophyta</taxon>
        <taxon>Spermatophyta</taxon>
        <taxon>Magnoliopsida</taxon>
        <taxon>eudicotyledons</taxon>
        <taxon>Gunneridae</taxon>
        <taxon>Pentapetalae</taxon>
        <taxon>rosids</taxon>
        <taxon>fabids</taxon>
        <taxon>Fabales</taxon>
        <taxon>Fabaceae</taxon>
        <taxon>Papilionoideae</taxon>
        <taxon>50 kb inversion clade</taxon>
        <taxon>NPAAA clade</taxon>
        <taxon>Hologalegina</taxon>
        <taxon>IRL clade</taxon>
        <taxon>Trifolieae</taxon>
        <taxon>Trifolium</taxon>
    </lineage>
</organism>
<dbReference type="Proteomes" id="UP000236291">
    <property type="component" value="Unassembled WGS sequence"/>
</dbReference>
<dbReference type="AlphaFoldDB" id="A0A2K3KKP2"/>
<name>A0A2K3KKP2_TRIPR</name>
<proteinExistence type="predicted"/>
<comment type="caution">
    <text evidence="2">The sequence shown here is derived from an EMBL/GenBank/DDBJ whole genome shotgun (WGS) entry which is preliminary data.</text>
</comment>
<dbReference type="EMBL" id="ASHM01199439">
    <property type="protein sequence ID" value="PNX66842.1"/>
    <property type="molecule type" value="Genomic_DNA"/>
</dbReference>
<accession>A0A2K3KKP2</accession>
<feature type="region of interest" description="Disordered" evidence="1">
    <location>
        <begin position="1"/>
        <end position="29"/>
    </location>
</feature>
<sequence>MCLPMNRKDHENQTDVDATTVTDLEKQNGDDVAMATAPERQNVIQEGKNNTDFNHRASEEVLEEEITQ</sequence>
<evidence type="ECO:0000313" key="3">
    <source>
        <dbReference type="Proteomes" id="UP000236291"/>
    </source>
</evidence>
<feature type="region of interest" description="Disordered" evidence="1">
    <location>
        <begin position="44"/>
        <end position="68"/>
    </location>
</feature>